<sequence>MAVTSQESSQENSTDRFPLLMERAGNHETNDHVIDIERVVDGPSSSSSDNTPTRDSNAPHHENGPPNSHQLPETQSSSSSSNGSSSRSSSHSRRSEGFGRRWSPFNTVLWISLEFIFTLGQIIAAIVVLCLSRHENPQTPLFAWVVGYAAGCALSLPLYYWRYLHSNWIIDQRSARLRQSSPRGNAVAEPNSYITISLTRSSDEEDGRNVSTSAWNGQSIRLPHARIGALVEHFKMALDCFFAVWFVVGNVWIFGGHSSSSDAPNLYRLCIVFLTFSCIGYAMPFILCAMICCCLPCIISMLGVREDMNGTRGASEESINSLPIHKFKIRREPSGSVRESSGDEEGGFIAAGTEKERAISGEDAVCCICLTKYEDDDELRELPCSHFFHTECVDKWLKINASCPLCKSEIGGDSSRDENSPPAVDSSQPA</sequence>
<name>A0ACC0C6M5_CATRO</name>
<evidence type="ECO:0000313" key="2">
    <source>
        <dbReference type="Proteomes" id="UP001060085"/>
    </source>
</evidence>
<gene>
    <name evidence="1" type="ORF">M9H77_01845</name>
</gene>
<comment type="caution">
    <text evidence="1">The sequence shown here is derived from an EMBL/GenBank/DDBJ whole genome shotgun (WGS) entry which is preliminary data.</text>
</comment>
<proteinExistence type="predicted"/>
<protein>
    <submittedName>
        <fullName evidence="1">Uncharacterized protein</fullName>
    </submittedName>
</protein>
<keyword evidence="2" id="KW-1185">Reference proteome</keyword>
<reference evidence="2" key="1">
    <citation type="journal article" date="2023" name="Nat. Plants">
        <title>Single-cell RNA sequencing provides a high-resolution roadmap for understanding the multicellular compartmentation of specialized metabolism.</title>
        <authorList>
            <person name="Sun S."/>
            <person name="Shen X."/>
            <person name="Li Y."/>
            <person name="Li Y."/>
            <person name="Wang S."/>
            <person name="Li R."/>
            <person name="Zhang H."/>
            <person name="Shen G."/>
            <person name="Guo B."/>
            <person name="Wei J."/>
            <person name="Xu J."/>
            <person name="St-Pierre B."/>
            <person name="Chen S."/>
            <person name="Sun C."/>
        </authorList>
    </citation>
    <scope>NUCLEOTIDE SEQUENCE [LARGE SCALE GENOMIC DNA]</scope>
</reference>
<dbReference type="EMBL" id="CM044701">
    <property type="protein sequence ID" value="KAI5680618.1"/>
    <property type="molecule type" value="Genomic_DNA"/>
</dbReference>
<accession>A0ACC0C6M5</accession>
<dbReference type="Proteomes" id="UP001060085">
    <property type="component" value="Linkage Group LG01"/>
</dbReference>
<organism evidence="1 2">
    <name type="scientific">Catharanthus roseus</name>
    <name type="common">Madagascar periwinkle</name>
    <name type="synonym">Vinca rosea</name>
    <dbReference type="NCBI Taxonomy" id="4058"/>
    <lineage>
        <taxon>Eukaryota</taxon>
        <taxon>Viridiplantae</taxon>
        <taxon>Streptophyta</taxon>
        <taxon>Embryophyta</taxon>
        <taxon>Tracheophyta</taxon>
        <taxon>Spermatophyta</taxon>
        <taxon>Magnoliopsida</taxon>
        <taxon>eudicotyledons</taxon>
        <taxon>Gunneridae</taxon>
        <taxon>Pentapetalae</taxon>
        <taxon>asterids</taxon>
        <taxon>lamiids</taxon>
        <taxon>Gentianales</taxon>
        <taxon>Apocynaceae</taxon>
        <taxon>Rauvolfioideae</taxon>
        <taxon>Vinceae</taxon>
        <taxon>Catharanthinae</taxon>
        <taxon>Catharanthus</taxon>
    </lineage>
</organism>
<evidence type="ECO:0000313" key="1">
    <source>
        <dbReference type="EMBL" id="KAI5680618.1"/>
    </source>
</evidence>